<sequence>MTKKGREFVDSYISKKKHHLEGTIQMLNKDVVFRGKVYGKQGDLVKIISVNPPALTFENSNGQKFPCNIKDIYNANSGI</sequence>
<reference evidence="1 2" key="1">
    <citation type="submission" date="2016-11" db="EMBL/GenBank/DDBJ databases">
        <authorList>
            <person name="Jaros S."/>
            <person name="Januszkiewicz K."/>
            <person name="Wedrychowicz H."/>
        </authorList>
    </citation>
    <scope>NUCLEOTIDE SEQUENCE [LARGE SCALE GENOMIC DNA]</scope>
    <source>
        <strain evidence="1 2">DSM 25479</strain>
    </source>
</reference>
<organism evidence="1 2">
    <name type="scientific">Cruoricaptor ignavus</name>
    <dbReference type="NCBI Taxonomy" id="1118202"/>
    <lineage>
        <taxon>Bacteria</taxon>
        <taxon>Pseudomonadati</taxon>
        <taxon>Bacteroidota</taxon>
        <taxon>Flavobacteriia</taxon>
        <taxon>Flavobacteriales</taxon>
        <taxon>Weeksellaceae</taxon>
        <taxon>Cruoricaptor</taxon>
    </lineage>
</organism>
<dbReference type="STRING" id="1118202.SAMN05443429_11255"/>
<dbReference type="Proteomes" id="UP000184335">
    <property type="component" value="Unassembled WGS sequence"/>
</dbReference>
<dbReference type="AlphaFoldDB" id="A0A1M6HGM8"/>
<evidence type="ECO:0008006" key="3">
    <source>
        <dbReference type="Google" id="ProtNLM"/>
    </source>
</evidence>
<gene>
    <name evidence="1" type="ORF">SAMN05443429_11255</name>
</gene>
<dbReference type="RefSeq" id="WP_073180898.1">
    <property type="nucleotide sequence ID" value="NZ_FQYI01000012.1"/>
</dbReference>
<proteinExistence type="predicted"/>
<evidence type="ECO:0000313" key="2">
    <source>
        <dbReference type="Proteomes" id="UP000184335"/>
    </source>
</evidence>
<accession>A0A1M6HGM8</accession>
<dbReference type="OrthoDB" id="1273418at2"/>
<keyword evidence="2" id="KW-1185">Reference proteome</keyword>
<name>A0A1M6HGM8_9FLAO</name>
<evidence type="ECO:0000313" key="1">
    <source>
        <dbReference type="EMBL" id="SHJ21327.1"/>
    </source>
</evidence>
<protein>
    <recommendedName>
        <fullName evidence="3">KOW motif-containing protein</fullName>
    </recommendedName>
</protein>
<dbReference type="EMBL" id="FQYI01000012">
    <property type="protein sequence ID" value="SHJ21327.1"/>
    <property type="molecule type" value="Genomic_DNA"/>
</dbReference>